<evidence type="ECO:0000259" key="3">
    <source>
        <dbReference type="PROSITE" id="PS01031"/>
    </source>
</evidence>
<organism evidence="4">
    <name type="scientific">Blastocystis hominis</name>
    <dbReference type="NCBI Taxonomy" id="12968"/>
    <lineage>
        <taxon>Eukaryota</taxon>
        <taxon>Sar</taxon>
        <taxon>Stramenopiles</taxon>
        <taxon>Bigyra</taxon>
        <taxon>Opalozoa</taxon>
        <taxon>Opalinata</taxon>
        <taxon>Blastocystidae</taxon>
        <taxon>Blastocystis</taxon>
    </lineage>
</organism>
<sequence length="83" mass="9589">MRVYFHDDILTLYAERKDDKFVEEDIYGNMQRGFGWVTKSIRLPHNTDYNRISATYKDGVLSVVIPKPEAGAVTGREIEIPIK</sequence>
<gene>
    <name evidence="4" type="ORF">GSBLH_T00000930001</name>
</gene>
<dbReference type="OrthoDB" id="205527at2759"/>
<evidence type="ECO:0000256" key="2">
    <source>
        <dbReference type="RuleBase" id="RU003616"/>
    </source>
</evidence>
<dbReference type="InterPro" id="IPR008978">
    <property type="entry name" value="HSP20-like_chaperone"/>
</dbReference>
<name>D8LYH5_BLAHO</name>
<dbReference type="SUPFAM" id="SSF49764">
    <property type="entry name" value="HSP20-like chaperones"/>
    <property type="match status" value="1"/>
</dbReference>
<accession>D8LYH5</accession>
<dbReference type="InParanoid" id="D8LYH5"/>
<reference evidence="4" key="1">
    <citation type="submission" date="2010-02" db="EMBL/GenBank/DDBJ databases">
        <title>Sequencing and annotation of the Blastocystis hominis genome.</title>
        <authorList>
            <person name="Wincker P."/>
        </authorList>
    </citation>
    <scope>NUCLEOTIDE SEQUENCE</scope>
    <source>
        <strain evidence="4">Singapore isolate B</strain>
    </source>
</reference>
<comment type="similarity">
    <text evidence="1 2">Belongs to the small heat shock protein (HSP20) family.</text>
</comment>
<evidence type="ECO:0000313" key="4">
    <source>
        <dbReference type="EMBL" id="CBK20630.2"/>
    </source>
</evidence>
<dbReference type="Pfam" id="PF00011">
    <property type="entry name" value="HSP20"/>
    <property type="match status" value="1"/>
</dbReference>
<dbReference type="AlphaFoldDB" id="D8LYH5"/>
<evidence type="ECO:0000256" key="1">
    <source>
        <dbReference type="PROSITE-ProRule" id="PRU00285"/>
    </source>
</evidence>
<dbReference type="PROSITE" id="PS01031">
    <property type="entry name" value="SHSP"/>
    <property type="match status" value="1"/>
</dbReference>
<dbReference type="Gene3D" id="2.60.40.790">
    <property type="match status" value="1"/>
</dbReference>
<dbReference type="RefSeq" id="XP_012894678.1">
    <property type="nucleotide sequence ID" value="XM_013039224.1"/>
</dbReference>
<feature type="domain" description="SHSP" evidence="3">
    <location>
        <begin position="1"/>
        <end position="83"/>
    </location>
</feature>
<proteinExistence type="inferred from homology"/>
<dbReference type="Proteomes" id="UP000008312">
    <property type="component" value="Unassembled WGS sequence"/>
</dbReference>
<dbReference type="EMBL" id="FN668639">
    <property type="protein sequence ID" value="CBK20630.2"/>
    <property type="molecule type" value="Genomic_DNA"/>
</dbReference>
<dbReference type="CDD" id="cd06464">
    <property type="entry name" value="ACD_sHsps-like"/>
    <property type="match status" value="1"/>
</dbReference>
<keyword evidence="5" id="KW-1185">Reference proteome</keyword>
<dbReference type="InterPro" id="IPR002068">
    <property type="entry name" value="A-crystallin/Hsp20_dom"/>
</dbReference>
<evidence type="ECO:0000313" key="5">
    <source>
        <dbReference type="Proteomes" id="UP000008312"/>
    </source>
</evidence>
<protein>
    <recommendedName>
        <fullName evidence="3">SHSP domain-containing protein</fullName>
    </recommendedName>
</protein>
<dbReference type="GeneID" id="24918217"/>